<dbReference type="AlphaFoldDB" id="A0A318HI53"/>
<evidence type="ECO:0000313" key="2">
    <source>
        <dbReference type="EMBL" id="PXX07410.1"/>
    </source>
</evidence>
<accession>A0A318HI53</accession>
<evidence type="ECO:0000259" key="1">
    <source>
        <dbReference type="Pfam" id="PF12680"/>
    </source>
</evidence>
<comment type="caution">
    <text evidence="2">The sequence shown here is derived from an EMBL/GenBank/DDBJ whole genome shotgun (WGS) entry which is preliminary data.</text>
</comment>
<dbReference type="OrthoDB" id="4723995at2"/>
<reference evidence="2 3" key="2">
    <citation type="submission" date="2018-06" db="EMBL/GenBank/DDBJ databases">
        <title>Sequencing of bacterial isolates from soil warming experiment in Harvard Forest, Massachusetts, USA.</title>
        <authorList>
            <person name="Deangelis K.PhD."/>
        </authorList>
    </citation>
    <scope>NUCLEOTIDE SEQUENCE [LARGE SCALE GENOMIC DNA]</scope>
    <source>
        <strain evidence="2 3">GAS496</strain>
    </source>
</reference>
<name>A0A318HI53_9MYCO</name>
<dbReference type="EMBL" id="QJJU01000011">
    <property type="protein sequence ID" value="PXX07410.1"/>
    <property type="molecule type" value="Genomic_DNA"/>
</dbReference>
<dbReference type="Proteomes" id="UP000247781">
    <property type="component" value="Unassembled WGS sequence"/>
</dbReference>
<organism evidence="2 3">
    <name type="scientific">Mycolicibacterium moriokaense</name>
    <dbReference type="NCBI Taxonomy" id="39691"/>
    <lineage>
        <taxon>Bacteria</taxon>
        <taxon>Bacillati</taxon>
        <taxon>Actinomycetota</taxon>
        <taxon>Actinomycetes</taxon>
        <taxon>Mycobacteriales</taxon>
        <taxon>Mycobacteriaceae</taxon>
        <taxon>Mycolicibacterium</taxon>
    </lineage>
</organism>
<sequence>MTAVREIRTDAVEHYLACMAAIDWDGLAATIADEGLTRDGPFCDVVEGKQRYVDFLRGVITSLDGYQLQVQRVSHVSNRVSFVELSETFAVDGVPTTYPECILFERNDDGLICHVSVFTKQPGAEGPVEGARAD</sequence>
<feature type="domain" description="SnoaL-like" evidence="1">
    <location>
        <begin position="12"/>
        <end position="114"/>
    </location>
</feature>
<proteinExistence type="predicted"/>
<gene>
    <name evidence="2" type="ORF">C8E89_111194</name>
</gene>
<evidence type="ECO:0000313" key="3">
    <source>
        <dbReference type="Proteomes" id="UP000247781"/>
    </source>
</evidence>
<dbReference type="Gene3D" id="3.10.450.50">
    <property type="match status" value="1"/>
</dbReference>
<dbReference type="InterPro" id="IPR032710">
    <property type="entry name" value="NTF2-like_dom_sf"/>
</dbReference>
<dbReference type="Pfam" id="PF12680">
    <property type="entry name" value="SnoaL_2"/>
    <property type="match status" value="1"/>
</dbReference>
<dbReference type="SUPFAM" id="SSF54427">
    <property type="entry name" value="NTF2-like"/>
    <property type="match status" value="1"/>
</dbReference>
<reference evidence="3" key="1">
    <citation type="submission" date="2018-05" db="EMBL/GenBank/DDBJ databases">
        <authorList>
            <person name="Deangelis K."/>
            <person name="Huntemann M."/>
            <person name="Clum A."/>
            <person name="Pillay M."/>
            <person name="Palaniappan K."/>
            <person name="Varghese N."/>
            <person name="Mikhailova N."/>
            <person name="Stamatis D."/>
            <person name="Reddy T."/>
            <person name="Daum C."/>
            <person name="Shapiro N."/>
            <person name="Ivanova N."/>
            <person name="Kyrpides N."/>
            <person name="Woyke T."/>
        </authorList>
    </citation>
    <scope>NUCLEOTIDE SEQUENCE [LARGE SCALE GENOMIC DNA]</scope>
    <source>
        <strain evidence="3">GAS496</strain>
    </source>
</reference>
<protein>
    <submittedName>
        <fullName evidence="2">SnoaL-like protein</fullName>
    </submittedName>
</protein>
<keyword evidence="3" id="KW-1185">Reference proteome</keyword>
<dbReference type="InterPro" id="IPR037401">
    <property type="entry name" value="SnoaL-like"/>
</dbReference>